<dbReference type="Proteomes" id="UP000824118">
    <property type="component" value="Unassembled WGS sequence"/>
</dbReference>
<comment type="caution">
    <text evidence="1">The sequence shown here is derived from an EMBL/GenBank/DDBJ whole genome shotgun (WGS) entry which is preliminary data.</text>
</comment>
<dbReference type="EMBL" id="DVNG01000005">
    <property type="protein sequence ID" value="HIU49465.1"/>
    <property type="molecule type" value="Genomic_DNA"/>
</dbReference>
<evidence type="ECO:0000313" key="2">
    <source>
        <dbReference type="Proteomes" id="UP000824118"/>
    </source>
</evidence>
<reference evidence="1" key="1">
    <citation type="submission" date="2020-10" db="EMBL/GenBank/DDBJ databases">
        <authorList>
            <person name="Gilroy R."/>
        </authorList>
    </citation>
    <scope>NUCLEOTIDE SEQUENCE</scope>
    <source>
        <strain evidence="1">ChiGjej1B1-1684</strain>
    </source>
</reference>
<proteinExistence type="predicted"/>
<protein>
    <recommendedName>
        <fullName evidence="3">Polya polymerase</fullName>
    </recommendedName>
</protein>
<accession>A0A9D1LWL9</accession>
<name>A0A9D1LWL9_9FIRM</name>
<sequence length="89" mass="10089">MKSNQIGMTFCNIADVKSFFEVIDNCKEPVYLKSDDGTKYDIRNDRKLRALIGCLASAPSGKISRLNVVCNCIEDAKNLMKYMMEARED</sequence>
<evidence type="ECO:0008006" key="3">
    <source>
        <dbReference type="Google" id="ProtNLM"/>
    </source>
</evidence>
<organism evidence="1 2">
    <name type="scientific">Candidatus Limousia pullorum</name>
    <dbReference type="NCBI Taxonomy" id="2840860"/>
    <lineage>
        <taxon>Bacteria</taxon>
        <taxon>Bacillati</taxon>
        <taxon>Bacillota</taxon>
        <taxon>Clostridia</taxon>
        <taxon>Eubacteriales</taxon>
        <taxon>Oscillospiraceae</taxon>
        <taxon>Oscillospiraceae incertae sedis</taxon>
        <taxon>Candidatus Limousia</taxon>
    </lineage>
</organism>
<dbReference type="AlphaFoldDB" id="A0A9D1LWL9"/>
<reference evidence="1" key="2">
    <citation type="journal article" date="2021" name="PeerJ">
        <title>Extensive microbial diversity within the chicken gut microbiome revealed by metagenomics and culture.</title>
        <authorList>
            <person name="Gilroy R."/>
            <person name="Ravi A."/>
            <person name="Getino M."/>
            <person name="Pursley I."/>
            <person name="Horton D.L."/>
            <person name="Alikhan N.F."/>
            <person name="Baker D."/>
            <person name="Gharbi K."/>
            <person name="Hall N."/>
            <person name="Watson M."/>
            <person name="Adriaenssens E.M."/>
            <person name="Foster-Nyarko E."/>
            <person name="Jarju S."/>
            <person name="Secka A."/>
            <person name="Antonio M."/>
            <person name="Oren A."/>
            <person name="Chaudhuri R.R."/>
            <person name="La Ragione R."/>
            <person name="Hildebrand F."/>
            <person name="Pallen M.J."/>
        </authorList>
    </citation>
    <scope>NUCLEOTIDE SEQUENCE</scope>
    <source>
        <strain evidence="1">ChiGjej1B1-1684</strain>
    </source>
</reference>
<gene>
    <name evidence="1" type="ORF">IAD22_00410</name>
</gene>
<evidence type="ECO:0000313" key="1">
    <source>
        <dbReference type="EMBL" id="HIU49465.1"/>
    </source>
</evidence>